<gene>
    <name evidence="10" type="ORF">DAMO_0802</name>
</gene>
<keyword evidence="10" id="KW-0560">Oxidoreductase</keyword>
<dbReference type="InterPro" id="IPR045187">
    <property type="entry name" value="CcO_II"/>
</dbReference>
<feature type="transmembrane region" description="Helical" evidence="8">
    <location>
        <begin position="46"/>
        <end position="63"/>
    </location>
</feature>
<keyword evidence="5" id="KW-0249">Electron transport</keyword>
<dbReference type="GO" id="GO:0016020">
    <property type="term" value="C:membrane"/>
    <property type="evidence" value="ECO:0007669"/>
    <property type="project" value="UniProtKB-SubCell"/>
</dbReference>
<evidence type="ECO:0000256" key="6">
    <source>
        <dbReference type="ARBA" id="ARBA00023008"/>
    </source>
</evidence>
<evidence type="ECO:0000313" key="11">
    <source>
        <dbReference type="Proteomes" id="UP000006898"/>
    </source>
</evidence>
<evidence type="ECO:0000256" key="7">
    <source>
        <dbReference type="ARBA" id="ARBA00023136"/>
    </source>
</evidence>
<dbReference type="GO" id="GO:0005507">
    <property type="term" value="F:copper ion binding"/>
    <property type="evidence" value="ECO:0007669"/>
    <property type="project" value="InterPro"/>
</dbReference>
<dbReference type="EC" id="1.9.3.1" evidence="10"/>
<keyword evidence="3" id="KW-0813">Transport</keyword>
<keyword evidence="6" id="KW-0186">Copper</keyword>
<dbReference type="SUPFAM" id="SSF49503">
    <property type="entry name" value="Cupredoxins"/>
    <property type="match status" value="1"/>
</dbReference>
<evidence type="ECO:0000313" key="10">
    <source>
        <dbReference type="EMBL" id="CBE67865.1"/>
    </source>
</evidence>
<evidence type="ECO:0000256" key="4">
    <source>
        <dbReference type="ARBA" id="ARBA00022723"/>
    </source>
</evidence>
<protein>
    <submittedName>
        <fullName evidence="10">Putative cytochrome c oxidase, subunit II</fullName>
        <ecNumber evidence="10">1.9.3.1</ecNumber>
    </submittedName>
</protein>
<dbReference type="InterPro" id="IPR008972">
    <property type="entry name" value="Cupredoxin"/>
</dbReference>
<feature type="domain" description="Cytochrome oxidase subunit II copper A binding" evidence="9">
    <location>
        <begin position="75"/>
        <end position="185"/>
    </location>
</feature>
<sequence>MTQQVLVLISFLVVTGVLVLVFQMVFASTKHATDIASAQVNRYRGLWFLALAIILGVVFFFTLPRSPYLLFVQERPEKIIAVTAQQFAFILSDESLDKEKAPAEASGGTVLPVGALVEFRVTSRDVNHGFGIFDPEHTIIAQVQAMPGYVNRLRFRFEKPGIYTVLCMEYCGLAHFIMRTSFEVR</sequence>
<keyword evidence="8" id="KW-1133">Transmembrane helix</keyword>
<accession>D5MLJ9</accession>
<dbReference type="PANTHER" id="PTHR22888">
    <property type="entry name" value="CYTOCHROME C OXIDASE, SUBUNIT II"/>
    <property type="match status" value="1"/>
</dbReference>
<evidence type="ECO:0000256" key="1">
    <source>
        <dbReference type="ARBA" id="ARBA00004370"/>
    </source>
</evidence>
<evidence type="ECO:0000256" key="5">
    <source>
        <dbReference type="ARBA" id="ARBA00022982"/>
    </source>
</evidence>
<keyword evidence="8" id="KW-0812">Transmembrane</keyword>
<reference evidence="10 11" key="1">
    <citation type="journal article" date="2010" name="Nature">
        <title>Nitrite-driven anaerobic methane oxidation by oxygenic bacteria.</title>
        <authorList>
            <person name="Ettwig K.F."/>
            <person name="Butler M.K."/>
            <person name="Le Paslier D."/>
            <person name="Pelletier E."/>
            <person name="Mangenot S."/>
            <person name="Kuypers M.M.M."/>
            <person name="Schreiber F."/>
            <person name="Dutilh B.E."/>
            <person name="Zedelius J."/>
            <person name="de Beer D."/>
            <person name="Gloerich J."/>
            <person name="Wessels H.J.C.T."/>
            <person name="van Allen T."/>
            <person name="Luesken F."/>
            <person name="Wu M."/>
            <person name="van de Pas-Schoonen K.T."/>
            <person name="Op den Camp H.J.M."/>
            <person name="Janssen-Megens E.M."/>
            <person name="Francoijs K-J."/>
            <person name="Stunnenberg H."/>
            <person name="Weissenbach J."/>
            <person name="Jetten M.S.M."/>
            <person name="Strous M."/>
        </authorList>
    </citation>
    <scope>NUCLEOTIDE SEQUENCE [LARGE SCALE GENOMIC DNA]</scope>
</reference>
<dbReference type="EMBL" id="FP565575">
    <property type="protein sequence ID" value="CBE67865.1"/>
    <property type="molecule type" value="Genomic_DNA"/>
</dbReference>
<comment type="subcellular location">
    <subcellularLocation>
        <location evidence="1">Membrane</location>
    </subcellularLocation>
</comment>
<dbReference type="GO" id="GO:0042773">
    <property type="term" value="P:ATP synthesis coupled electron transport"/>
    <property type="evidence" value="ECO:0007669"/>
    <property type="project" value="TreeGrafter"/>
</dbReference>
<dbReference type="GO" id="GO:0004129">
    <property type="term" value="F:cytochrome-c oxidase activity"/>
    <property type="evidence" value="ECO:0007669"/>
    <property type="project" value="InterPro"/>
</dbReference>
<dbReference type="PROSITE" id="PS50857">
    <property type="entry name" value="COX2_CUA"/>
    <property type="match status" value="1"/>
</dbReference>
<dbReference type="HOGENOM" id="CLU_115436_0_0_0"/>
<dbReference type="GO" id="GO:0016491">
    <property type="term" value="F:oxidoreductase activity"/>
    <property type="evidence" value="ECO:0007669"/>
    <property type="project" value="UniProtKB-KW"/>
</dbReference>
<feature type="transmembrane region" description="Helical" evidence="8">
    <location>
        <begin position="5"/>
        <end position="26"/>
    </location>
</feature>
<proteinExistence type="inferred from homology"/>
<dbReference type="STRING" id="671143.DAMO_0802"/>
<evidence type="ECO:0000256" key="8">
    <source>
        <dbReference type="SAM" id="Phobius"/>
    </source>
</evidence>
<dbReference type="eggNOG" id="COG1622">
    <property type="taxonomic scope" value="Bacteria"/>
</dbReference>
<dbReference type="KEGG" id="mox:DAMO_0802"/>
<dbReference type="Proteomes" id="UP000006898">
    <property type="component" value="Chromosome"/>
</dbReference>
<organism evidence="10 11">
    <name type="scientific">Methylomirabilis oxygeniifera</name>
    <dbReference type="NCBI Taxonomy" id="671143"/>
    <lineage>
        <taxon>Bacteria</taxon>
        <taxon>Candidatus Methylomirabilota</taxon>
        <taxon>Candidatus Methylomirabilia</taxon>
        <taxon>Candidatus Methylomirabilales</taxon>
        <taxon>Candidatus Methylomirabilaceae</taxon>
        <taxon>Candidatus Methylomirabilis</taxon>
    </lineage>
</organism>
<keyword evidence="7 8" id="KW-0472">Membrane</keyword>
<keyword evidence="4" id="KW-0479">Metal-binding</keyword>
<dbReference type="InterPro" id="IPR002429">
    <property type="entry name" value="CcO_II-like_C"/>
</dbReference>
<dbReference type="PROSITE" id="PS00078">
    <property type="entry name" value="COX2"/>
    <property type="match status" value="1"/>
</dbReference>
<dbReference type="CDD" id="cd13916">
    <property type="entry name" value="CuRO_HCO_II_like_1"/>
    <property type="match status" value="1"/>
</dbReference>
<evidence type="ECO:0000256" key="3">
    <source>
        <dbReference type="ARBA" id="ARBA00022448"/>
    </source>
</evidence>
<dbReference type="Gene3D" id="2.60.40.420">
    <property type="entry name" value="Cupredoxins - blue copper proteins"/>
    <property type="match status" value="1"/>
</dbReference>
<comment type="similarity">
    <text evidence="2">Belongs to the cytochrome c oxidase subunit 2 family.</text>
</comment>
<dbReference type="PANTHER" id="PTHR22888:SF9">
    <property type="entry name" value="CYTOCHROME C OXIDASE SUBUNIT 2"/>
    <property type="match status" value="1"/>
</dbReference>
<name>D5MLJ9_METO1</name>
<evidence type="ECO:0000256" key="2">
    <source>
        <dbReference type="ARBA" id="ARBA00007866"/>
    </source>
</evidence>
<evidence type="ECO:0000259" key="9">
    <source>
        <dbReference type="PROSITE" id="PS50857"/>
    </source>
</evidence>
<dbReference type="InterPro" id="IPR001505">
    <property type="entry name" value="Copper_CuA"/>
</dbReference>
<dbReference type="Pfam" id="PF00116">
    <property type="entry name" value="COX2"/>
    <property type="match status" value="1"/>
</dbReference>
<dbReference type="AlphaFoldDB" id="D5MLJ9"/>